<proteinExistence type="predicted"/>
<organism evidence="1">
    <name type="scientific">Salinispora arenicola (strain CNS-205)</name>
    <dbReference type="NCBI Taxonomy" id="391037"/>
    <lineage>
        <taxon>Bacteria</taxon>
        <taxon>Bacillati</taxon>
        <taxon>Actinomycetota</taxon>
        <taxon>Actinomycetes</taxon>
        <taxon>Micromonosporales</taxon>
        <taxon>Micromonosporaceae</taxon>
        <taxon>Salinispora</taxon>
    </lineage>
</organism>
<dbReference type="KEGG" id="saq:Sare_4487"/>
<dbReference type="EMBL" id="CP000850">
    <property type="protein sequence ID" value="ABW00260.1"/>
    <property type="molecule type" value="Genomic_DNA"/>
</dbReference>
<dbReference type="AlphaFoldDB" id="A8M6P2"/>
<evidence type="ECO:0000313" key="1">
    <source>
        <dbReference type="EMBL" id="ABW00260.1"/>
    </source>
</evidence>
<protein>
    <submittedName>
        <fullName evidence="1">Uncharacterized protein</fullName>
    </submittedName>
</protein>
<dbReference type="HOGENOM" id="CLU_2344961_0_0_11"/>
<sequence>MATMLRLKRGQPTPSMTGRTIMQLAPPTTGTLDSDQIRSVLMFHIAEPDGLCRGCLDQARLALSPCPIAVIALLRRTVIEHIADRSGAASPARSAAA</sequence>
<name>A8M6P2_SALAI</name>
<reference evidence="1" key="1">
    <citation type="submission" date="2007-10" db="EMBL/GenBank/DDBJ databases">
        <title>Complete sequence of Salinispora arenicola CNS-205.</title>
        <authorList>
            <consortium name="US DOE Joint Genome Institute"/>
            <person name="Copeland A."/>
            <person name="Lucas S."/>
            <person name="Lapidus A."/>
            <person name="Barry K."/>
            <person name="Glavina del Rio T."/>
            <person name="Dalin E."/>
            <person name="Tice H."/>
            <person name="Pitluck S."/>
            <person name="Foster B."/>
            <person name="Schmutz J."/>
            <person name="Larimer F."/>
            <person name="Land M."/>
            <person name="Hauser L."/>
            <person name="Kyrpides N."/>
            <person name="Ivanova N."/>
            <person name="Jensen P.R."/>
            <person name="Moore B.S."/>
            <person name="Penn K."/>
            <person name="Jenkins C."/>
            <person name="Udwary D."/>
            <person name="Xiang L."/>
            <person name="Gontang E."/>
            <person name="Richardson P."/>
        </authorList>
    </citation>
    <scope>NUCLEOTIDE SEQUENCE [LARGE SCALE GENOMIC DNA]</scope>
    <source>
        <strain evidence="1">CNS-205</strain>
    </source>
</reference>
<accession>A8M6P2</accession>
<gene>
    <name evidence="1" type="ordered locus">Sare_4487</name>
</gene>